<dbReference type="Proteomes" id="UP001385809">
    <property type="component" value="Unassembled WGS sequence"/>
</dbReference>
<dbReference type="RefSeq" id="WP_337692904.1">
    <property type="nucleotide sequence ID" value="NZ_JBBEGN010000001.1"/>
</dbReference>
<evidence type="ECO:0000313" key="2">
    <source>
        <dbReference type="Proteomes" id="UP001385809"/>
    </source>
</evidence>
<dbReference type="GO" id="GO:0032259">
    <property type="term" value="P:methylation"/>
    <property type="evidence" value="ECO:0007669"/>
    <property type="project" value="UniProtKB-KW"/>
</dbReference>
<protein>
    <submittedName>
        <fullName evidence="1">SAM-dependent methyltransferase</fullName>
        <ecNumber evidence="1">2.1.1.-</ecNumber>
    </submittedName>
</protein>
<dbReference type="Gene3D" id="3.40.50.150">
    <property type="entry name" value="Vaccinia Virus protein VP39"/>
    <property type="match status" value="1"/>
</dbReference>
<comment type="caution">
    <text evidence="1">The sequence shown here is derived from an EMBL/GenBank/DDBJ whole genome shotgun (WGS) entry which is preliminary data.</text>
</comment>
<dbReference type="CDD" id="cd02440">
    <property type="entry name" value="AdoMet_MTases"/>
    <property type="match status" value="1"/>
</dbReference>
<proteinExistence type="predicted"/>
<dbReference type="PIRSF" id="PIRSF017393">
    <property type="entry name" value="MTase_SAV2177"/>
    <property type="match status" value="1"/>
</dbReference>
<dbReference type="InterPro" id="IPR029063">
    <property type="entry name" value="SAM-dependent_MTases_sf"/>
</dbReference>
<gene>
    <name evidence="1" type="ORF">WCD74_00790</name>
</gene>
<dbReference type="Pfam" id="PF04672">
    <property type="entry name" value="Methyltransf_19"/>
    <property type="match status" value="1"/>
</dbReference>
<dbReference type="InterPro" id="IPR006764">
    <property type="entry name" value="SAM_dep_MeTrfase_SAV2177_type"/>
</dbReference>
<reference evidence="1 2" key="1">
    <citation type="submission" date="2024-03" db="EMBL/GenBank/DDBJ databases">
        <title>Actinomycetospora sp. OC33-EN08, a novel actinomycete isolated from wild orchid (Aerides multiflora).</title>
        <authorList>
            <person name="Suriyachadkun C."/>
        </authorList>
    </citation>
    <scope>NUCLEOTIDE SEQUENCE [LARGE SCALE GENOMIC DNA]</scope>
    <source>
        <strain evidence="1 2">OC33-EN08</strain>
    </source>
</reference>
<keyword evidence="1" id="KW-0489">Methyltransferase</keyword>
<keyword evidence="2" id="KW-1185">Reference proteome</keyword>
<evidence type="ECO:0000313" key="1">
    <source>
        <dbReference type="EMBL" id="MEJ2866279.1"/>
    </source>
</evidence>
<dbReference type="EC" id="2.1.1.-" evidence="1"/>
<name>A0ABU8MH74_9PSEU</name>
<dbReference type="SUPFAM" id="SSF53335">
    <property type="entry name" value="S-adenosyl-L-methionine-dependent methyltransferases"/>
    <property type="match status" value="1"/>
</dbReference>
<sequence>MNDTGDITDVSEANAARIYDHFLGGAHNFAADRAVAAVLLERHPDVAEIARANRDFLGETVRWCLAHGIRQFLDLGSGIPTVGNVHEIVGPDCRVAYVDAEPVAVAYARDILVDVGHATVTHADLCDVDAVLAAPGVRTLLDLAEPIAVLAVAVLHSVPEDPRRVVDAYRAHLAPGSAIVISHGSDDQDDPVVAARIRDIRDAMAGSASPLTPRSRVEIRDVLHDLDPVAPGLVDVADWPAPGRRPRSGIYGLVALLPPVE</sequence>
<keyword evidence="1" id="KW-0808">Transferase</keyword>
<accession>A0ABU8MH74</accession>
<organism evidence="1 2">
    <name type="scientific">Actinomycetospora aurantiaca</name>
    <dbReference type="NCBI Taxonomy" id="3129233"/>
    <lineage>
        <taxon>Bacteria</taxon>
        <taxon>Bacillati</taxon>
        <taxon>Actinomycetota</taxon>
        <taxon>Actinomycetes</taxon>
        <taxon>Pseudonocardiales</taxon>
        <taxon>Pseudonocardiaceae</taxon>
        <taxon>Actinomycetospora</taxon>
    </lineage>
</organism>
<dbReference type="GO" id="GO:0008168">
    <property type="term" value="F:methyltransferase activity"/>
    <property type="evidence" value="ECO:0007669"/>
    <property type="project" value="UniProtKB-KW"/>
</dbReference>
<dbReference type="EMBL" id="JBBEGN010000001">
    <property type="protein sequence ID" value="MEJ2866279.1"/>
    <property type="molecule type" value="Genomic_DNA"/>
</dbReference>